<dbReference type="PANTHER" id="PTHR33744:SF1">
    <property type="entry name" value="DNA-BINDING TRANSCRIPTIONAL ACTIVATOR ADER"/>
    <property type="match status" value="1"/>
</dbReference>
<organism evidence="3 4">
    <name type="scientific">Kitasatospora atroaurantiaca</name>
    <dbReference type="NCBI Taxonomy" id="285545"/>
    <lineage>
        <taxon>Bacteria</taxon>
        <taxon>Bacillati</taxon>
        <taxon>Actinomycetota</taxon>
        <taxon>Actinomycetes</taxon>
        <taxon>Kitasatosporales</taxon>
        <taxon>Streptomycetaceae</taxon>
        <taxon>Kitasatospora</taxon>
    </lineage>
</organism>
<gene>
    <name evidence="3" type="ORF">FB465_6627</name>
</gene>
<proteinExistence type="predicted"/>
<reference evidence="3 4" key="1">
    <citation type="submission" date="2019-06" db="EMBL/GenBank/DDBJ databases">
        <title>Sequencing the genomes of 1000 actinobacteria strains.</title>
        <authorList>
            <person name="Klenk H.-P."/>
        </authorList>
    </citation>
    <scope>NUCLEOTIDE SEQUENCE [LARGE SCALE GENOMIC DNA]</scope>
    <source>
        <strain evidence="3 4">DSM 41649</strain>
    </source>
</reference>
<accession>A0A561F0P8</accession>
<comment type="caution">
    <text evidence="3">The sequence shown here is derived from an EMBL/GenBank/DDBJ whole genome shotgun (WGS) entry which is preliminary data.</text>
</comment>
<name>A0A561F0P8_9ACTN</name>
<feature type="domain" description="Purine catabolism PurC-like" evidence="1">
    <location>
        <begin position="26"/>
        <end position="119"/>
    </location>
</feature>
<dbReference type="AlphaFoldDB" id="A0A561F0P8"/>
<dbReference type="InterPro" id="IPR042070">
    <property type="entry name" value="PucR_C-HTH_sf"/>
</dbReference>
<dbReference type="Pfam" id="PF13556">
    <property type="entry name" value="HTH_30"/>
    <property type="match status" value="1"/>
</dbReference>
<evidence type="ECO:0000259" key="1">
    <source>
        <dbReference type="Pfam" id="PF07905"/>
    </source>
</evidence>
<dbReference type="RefSeq" id="WP_170290739.1">
    <property type="nucleotide sequence ID" value="NZ_BAAABR010000025.1"/>
</dbReference>
<dbReference type="PANTHER" id="PTHR33744">
    <property type="entry name" value="CARBOHYDRATE DIACID REGULATOR"/>
    <property type="match status" value="1"/>
</dbReference>
<evidence type="ECO:0000259" key="2">
    <source>
        <dbReference type="Pfam" id="PF13556"/>
    </source>
</evidence>
<dbReference type="InterPro" id="IPR025736">
    <property type="entry name" value="PucR_C-HTH_dom"/>
</dbReference>
<feature type="domain" description="PucR C-terminal helix-turn-helix" evidence="2">
    <location>
        <begin position="418"/>
        <end position="475"/>
    </location>
</feature>
<evidence type="ECO:0000313" key="4">
    <source>
        <dbReference type="Proteomes" id="UP000318416"/>
    </source>
</evidence>
<keyword evidence="4" id="KW-1185">Reference proteome</keyword>
<dbReference type="Gene3D" id="1.10.10.2840">
    <property type="entry name" value="PucR C-terminal helix-turn-helix domain"/>
    <property type="match status" value="1"/>
</dbReference>
<sequence length="480" mass="50208">MPTLDVLARVLGADLAPVTPSSPPPREVTGVHVSELTDPTPYLTGGELLLTTGMGLTGQTAQARAYVARVAGHGIAGLGIGLGPVHDTVPDTLVQACEAEGLPLLVVPAPTPFLVVARRYWSLLAAAGRAELHAALGAHRELVRAAAGPDPVPAVVRTLASAVEGWAAQLSPDGEVMEVWPRNRRATARQVVAEVARLRVAGPHASATFPVGGEDVVLQPLTSRGRLSGFVATGSPRPMKGPDRQLVLTACALLALQSEQRWRGVAAARASRDCVARLLMTGHIDAARSLAADLGLPAVPPRLRVLAVAGPAVDDVLDVLEPSPAPDRRLLPAVGETDAVWALLPPGDAEAVLRVIAERFPEAGALLGPETGPAELHRQLPALRRSLAALPAGTARDLADVPAAPSLEPLLAYRRSDLVATVAAYLRHQGQWERAAAELGIHRNTLRHRIATATRLLGADLDDPDVAAHTWLTLRSNGLA</sequence>
<dbReference type="InterPro" id="IPR051448">
    <property type="entry name" value="CdaR-like_regulators"/>
</dbReference>
<dbReference type="EMBL" id="VIVR01000001">
    <property type="protein sequence ID" value="TWE21444.1"/>
    <property type="molecule type" value="Genomic_DNA"/>
</dbReference>
<dbReference type="Proteomes" id="UP000318416">
    <property type="component" value="Unassembled WGS sequence"/>
</dbReference>
<protein>
    <submittedName>
        <fullName evidence="3">Purine catabolism regulator</fullName>
    </submittedName>
</protein>
<dbReference type="Pfam" id="PF07905">
    <property type="entry name" value="PucR"/>
    <property type="match status" value="1"/>
</dbReference>
<evidence type="ECO:0000313" key="3">
    <source>
        <dbReference type="EMBL" id="TWE21444.1"/>
    </source>
</evidence>
<dbReference type="InterPro" id="IPR012914">
    <property type="entry name" value="PucR_dom"/>
</dbReference>